<accession>A0ABQ5ICM9</accession>
<organism evidence="1 2">
    <name type="scientific">Tanacetum coccineum</name>
    <dbReference type="NCBI Taxonomy" id="301880"/>
    <lineage>
        <taxon>Eukaryota</taxon>
        <taxon>Viridiplantae</taxon>
        <taxon>Streptophyta</taxon>
        <taxon>Embryophyta</taxon>
        <taxon>Tracheophyta</taxon>
        <taxon>Spermatophyta</taxon>
        <taxon>Magnoliopsida</taxon>
        <taxon>eudicotyledons</taxon>
        <taxon>Gunneridae</taxon>
        <taxon>Pentapetalae</taxon>
        <taxon>asterids</taxon>
        <taxon>campanulids</taxon>
        <taxon>Asterales</taxon>
        <taxon>Asteraceae</taxon>
        <taxon>Asteroideae</taxon>
        <taxon>Anthemideae</taxon>
        <taxon>Anthemidinae</taxon>
        <taxon>Tanacetum</taxon>
    </lineage>
</organism>
<reference evidence="1" key="2">
    <citation type="submission" date="2022-01" db="EMBL/GenBank/DDBJ databases">
        <authorList>
            <person name="Yamashiro T."/>
            <person name="Shiraishi A."/>
            <person name="Satake H."/>
            <person name="Nakayama K."/>
        </authorList>
    </citation>
    <scope>NUCLEOTIDE SEQUENCE</scope>
</reference>
<proteinExistence type="predicted"/>
<keyword evidence="2" id="KW-1185">Reference proteome</keyword>
<gene>
    <name evidence="1" type="ORF">Tco_1092972</name>
</gene>
<protein>
    <submittedName>
        <fullName evidence="1">Uncharacterized protein</fullName>
    </submittedName>
</protein>
<sequence length="285" mass="32811">MLEKGSYVPWSNRFLRYIDGKKDCGIMLKESILKGPYQMHTIRDLGNTTIEPHERMQTEADLTSEEKKQFEADIDAMNAILLGIPNDIYNYVYACKTANAMWTSVRRLIQGTNLSKQETDLRVSNEFDKFCSSSRESLESYYERKYVTMVHQANNLHAVDYDQLYDYVKHNEAYYVTHPPSINDFDDTQSYDFQGDANCDDQTDNLTTNVGNVRCGRRNTGKIARSSGNTAFVPKATRNTMMLLAKKDEVGIHLNDEENDFFLVDATEEEELEELNVSCIMMDQI</sequence>
<evidence type="ECO:0000313" key="1">
    <source>
        <dbReference type="EMBL" id="GJT97454.1"/>
    </source>
</evidence>
<name>A0ABQ5ICM9_9ASTR</name>
<comment type="caution">
    <text evidence="1">The sequence shown here is derived from an EMBL/GenBank/DDBJ whole genome shotgun (WGS) entry which is preliminary data.</text>
</comment>
<evidence type="ECO:0000313" key="2">
    <source>
        <dbReference type="Proteomes" id="UP001151760"/>
    </source>
</evidence>
<reference evidence="1" key="1">
    <citation type="journal article" date="2022" name="Int. J. Mol. Sci.">
        <title>Draft Genome of Tanacetum Coccineum: Genomic Comparison of Closely Related Tanacetum-Family Plants.</title>
        <authorList>
            <person name="Yamashiro T."/>
            <person name="Shiraishi A."/>
            <person name="Nakayama K."/>
            <person name="Satake H."/>
        </authorList>
    </citation>
    <scope>NUCLEOTIDE SEQUENCE</scope>
</reference>
<dbReference type="EMBL" id="BQNB010020581">
    <property type="protein sequence ID" value="GJT97454.1"/>
    <property type="molecule type" value="Genomic_DNA"/>
</dbReference>
<dbReference type="Proteomes" id="UP001151760">
    <property type="component" value="Unassembled WGS sequence"/>
</dbReference>